<feature type="compositionally biased region" description="Basic and acidic residues" evidence="1">
    <location>
        <begin position="165"/>
        <end position="177"/>
    </location>
</feature>
<dbReference type="EMBL" id="ML145157">
    <property type="protein sequence ID" value="TBU56134.1"/>
    <property type="molecule type" value="Genomic_DNA"/>
</dbReference>
<dbReference type="AlphaFoldDB" id="A0A4Q9PPP6"/>
<feature type="compositionally biased region" description="Low complexity" evidence="1">
    <location>
        <begin position="428"/>
        <end position="446"/>
    </location>
</feature>
<feature type="region of interest" description="Disordered" evidence="1">
    <location>
        <begin position="165"/>
        <end position="184"/>
    </location>
</feature>
<evidence type="ECO:0000256" key="1">
    <source>
        <dbReference type="SAM" id="MobiDB-lite"/>
    </source>
</evidence>
<dbReference type="Proteomes" id="UP000292082">
    <property type="component" value="Unassembled WGS sequence"/>
</dbReference>
<evidence type="ECO:0000259" key="2">
    <source>
        <dbReference type="Pfam" id="PF17667"/>
    </source>
</evidence>
<accession>A0A4Q9PPP6</accession>
<protein>
    <recommendedName>
        <fullName evidence="2">Fungal-type protein kinase domain-containing protein</fullName>
    </recommendedName>
</protein>
<feature type="region of interest" description="Disordered" evidence="1">
    <location>
        <begin position="461"/>
        <end position="514"/>
    </location>
</feature>
<sequence length="637" mass="71817">VASDSPPTHPLDGVEATPRKYDTTTLSIGRAANLKTCRLQASNELTGQTIKIDSVTEFLEAFLPLPSNAPKCPKHTSNPFQTLKDADSMVKRTITDRLVGAITTHELCPSLVMSRSETRPDSLEIDSTRQKVDAAFFHPQDAPKDGCPHWVDQVVPVEFKNRKEGNKFDPFDDREQAQTDTNAKKRKASRGQIITYADLLFYLQHRVFLFMLLVIGCRFRLICWDRSGILVTRSTDYYENPQLLCEFMWRISYQPQEALGLDPTATRLTLRPNLTNEMDDVLDELRKLAVDQIPRTLDEPLPEGYIFQYVLDMFAESIRCPEFPRYELRITDGENTHKFLVGKPAYRGSGALRGCVRGWVALDLEKKRFVWLKDTWRPWGESIEKEGDVLLRLNEAHIEGVPTVVCHGDVEEQVTVTATWWGRETAPRCEPTPTTPPTGSASPCTTSLGFVSTGARVSNTVPVTENPLLDGGSQTADVLETRNNEKKRKRDSPEPGVPDASSQTGEGDITPPRFRADCPLQDYRHYRLAVKEVFLPLKKFQDARQLVGLVMDCIVAHYDAAASDELKIHVLHRNITDGHIMICPKIVSTEQGLELIWKGLLIDWELSKPIVGPNERSQARQAMCCVRIALPLRCCTY</sequence>
<gene>
    <name evidence="3" type="ORF">BD310DRAFT_1025944</name>
</gene>
<organism evidence="3 4">
    <name type="scientific">Dichomitus squalens</name>
    <dbReference type="NCBI Taxonomy" id="114155"/>
    <lineage>
        <taxon>Eukaryota</taxon>
        <taxon>Fungi</taxon>
        <taxon>Dikarya</taxon>
        <taxon>Basidiomycota</taxon>
        <taxon>Agaricomycotina</taxon>
        <taxon>Agaricomycetes</taxon>
        <taxon>Polyporales</taxon>
        <taxon>Polyporaceae</taxon>
        <taxon>Dichomitus</taxon>
    </lineage>
</organism>
<keyword evidence="4" id="KW-1185">Reference proteome</keyword>
<feature type="domain" description="Fungal-type protein kinase" evidence="2">
    <location>
        <begin position="179"/>
        <end position="267"/>
    </location>
</feature>
<evidence type="ECO:0000313" key="4">
    <source>
        <dbReference type="Proteomes" id="UP000292082"/>
    </source>
</evidence>
<evidence type="ECO:0000313" key="3">
    <source>
        <dbReference type="EMBL" id="TBU56134.1"/>
    </source>
</evidence>
<feature type="region of interest" description="Disordered" evidence="1">
    <location>
        <begin position="425"/>
        <end position="447"/>
    </location>
</feature>
<proteinExistence type="predicted"/>
<feature type="non-terminal residue" evidence="3">
    <location>
        <position position="1"/>
    </location>
</feature>
<name>A0A4Q9PPP6_9APHY</name>
<reference evidence="3 4" key="1">
    <citation type="submission" date="2019-01" db="EMBL/GenBank/DDBJ databases">
        <title>Draft genome sequences of three monokaryotic isolates of the white-rot basidiomycete fungus Dichomitus squalens.</title>
        <authorList>
            <consortium name="DOE Joint Genome Institute"/>
            <person name="Lopez S.C."/>
            <person name="Andreopoulos B."/>
            <person name="Pangilinan J."/>
            <person name="Lipzen A."/>
            <person name="Riley R."/>
            <person name="Ahrendt S."/>
            <person name="Ng V."/>
            <person name="Barry K."/>
            <person name="Daum C."/>
            <person name="Grigoriev I.V."/>
            <person name="Hilden K.S."/>
            <person name="Makela M.R."/>
            <person name="de Vries R.P."/>
        </authorList>
    </citation>
    <scope>NUCLEOTIDE SEQUENCE [LARGE SCALE GENOMIC DNA]</scope>
    <source>
        <strain evidence="3 4">CBS 464.89</strain>
    </source>
</reference>
<dbReference type="Pfam" id="PF17667">
    <property type="entry name" value="Pkinase_fungal"/>
    <property type="match status" value="2"/>
</dbReference>
<dbReference type="InterPro" id="IPR040976">
    <property type="entry name" value="Pkinase_fungal"/>
</dbReference>
<feature type="domain" description="Fungal-type protein kinase" evidence="2">
    <location>
        <begin position="356"/>
        <end position="621"/>
    </location>
</feature>